<evidence type="ECO:0000256" key="1">
    <source>
        <dbReference type="SAM" id="MobiDB-lite"/>
    </source>
</evidence>
<dbReference type="Proteomes" id="UP000729357">
    <property type="component" value="Unassembled WGS sequence"/>
</dbReference>
<feature type="compositionally biased region" description="Low complexity" evidence="1">
    <location>
        <begin position="128"/>
        <end position="139"/>
    </location>
</feature>
<organism evidence="2 3">
    <name type="scientific">Aureobasidium melanogenum</name>
    <name type="common">Aureobasidium pullulans var. melanogenum</name>
    <dbReference type="NCBI Taxonomy" id="46634"/>
    <lineage>
        <taxon>Eukaryota</taxon>
        <taxon>Fungi</taxon>
        <taxon>Dikarya</taxon>
        <taxon>Ascomycota</taxon>
        <taxon>Pezizomycotina</taxon>
        <taxon>Dothideomycetes</taxon>
        <taxon>Dothideomycetidae</taxon>
        <taxon>Dothideales</taxon>
        <taxon>Saccotheciaceae</taxon>
        <taxon>Aureobasidium</taxon>
    </lineage>
</organism>
<gene>
    <name evidence="2" type="ORF">KCU98_g9446</name>
</gene>
<feature type="compositionally biased region" description="Basic and acidic residues" evidence="1">
    <location>
        <begin position="78"/>
        <end position="89"/>
    </location>
</feature>
<comment type="caution">
    <text evidence="2">The sequence shown here is derived from an EMBL/GenBank/DDBJ whole genome shotgun (WGS) entry which is preliminary data.</text>
</comment>
<feature type="non-terminal residue" evidence="2">
    <location>
        <position position="228"/>
    </location>
</feature>
<protein>
    <submittedName>
        <fullName evidence="2">Uncharacterized protein</fullName>
    </submittedName>
</protein>
<feature type="region of interest" description="Disordered" evidence="1">
    <location>
        <begin position="78"/>
        <end position="139"/>
    </location>
</feature>
<evidence type="ECO:0000313" key="3">
    <source>
        <dbReference type="Proteomes" id="UP000729357"/>
    </source>
</evidence>
<reference evidence="2" key="2">
    <citation type="submission" date="2021-08" db="EMBL/GenBank/DDBJ databases">
        <authorList>
            <person name="Gostincar C."/>
            <person name="Sun X."/>
            <person name="Song Z."/>
            <person name="Gunde-Cimerman N."/>
        </authorList>
    </citation>
    <scope>NUCLEOTIDE SEQUENCE</scope>
    <source>
        <strain evidence="2">EXF-9298</strain>
    </source>
</reference>
<sequence length="228" mass="25339">MAPANPFEKMKKAARNRQRALGGGWFTPFPRNLANQQSKVVPTRVIKTTSKCSTFFMKNEGLLAHIEKEREEKLAREKLTQPARKDEGSSKATDLVVTAASSNKSKARHDSLSPLPAAPTNKSGFQRSSSGLSFESSSSSATTSVRGIHLLLAIIPEAHYDRWIVAWEELCNLTGDNIDLYYSSIETATDPDGLKIYADCENKLMGDILKKKLYRDTVVNKKLICEFI</sequence>
<dbReference type="EMBL" id="JAHFXS010001289">
    <property type="protein sequence ID" value="KAG9978401.1"/>
    <property type="molecule type" value="Genomic_DNA"/>
</dbReference>
<keyword evidence="3" id="KW-1185">Reference proteome</keyword>
<accession>A0A9P8JT39</accession>
<dbReference type="AlphaFoldDB" id="A0A9P8JT39"/>
<evidence type="ECO:0000313" key="2">
    <source>
        <dbReference type="EMBL" id="KAG9978401.1"/>
    </source>
</evidence>
<reference evidence="2" key="1">
    <citation type="journal article" date="2021" name="J Fungi (Basel)">
        <title>Virulence traits and population genomics of the black yeast Aureobasidium melanogenum.</title>
        <authorList>
            <person name="Cernosa A."/>
            <person name="Sun X."/>
            <person name="Gostincar C."/>
            <person name="Fang C."/>
            <person name="Gunde-Cimerman N."/>
            <person name="Song Z."/>
        </authorList>
    </citation>
    <scope>NUCLEOTIDE SEQUENCE</scope>
    <source>
        <strain evidence="2">EXF-9298</strain>
    </source>
</reference>
<name>A0A9P8JT39_AURME</name>
<proteinExistence type="predicted"/>